<dbReference type="Proteomes" id="UP001297272">
    <property type="component" value="Unassembled WGS sequence"/>
</dbReference>
<name>A0ABS5RV58_9HYPH</name>
<evidence type="ECO:0000313" key="2">
    <source>
        <dbReference type="Proteomes" id="UP001297272"/>
    </source>
</evidence>
<dbReference type="EMBL" id="JAFMNX010000002">
    <property type="protein sequence ID" value="MBS9720889.1"/>
    <property type="molecule type" value="Genomic_DNA"/>
</dbReference>
<dbReference type="Pfam" id="PF13279">
    <property type="entry name" value="4HBT_2"/>
    <property type="match status" value="1"/>
</dbReference>
<organism evidence="1 2">
    <name type="scientific">Tianweitania aestuarii</name>
    <dbReference type="NCBI Taxonomy" id="2814886"/>
    <lineage>
        <taxon>Bacteria</taxon>
        <taxon>Pseudomonadati</taxon>
        <taxon>Pseudomonadota</taxon>
        <taxon>Alphaproteobacteria</taxon>
        <taxon>Hyphomicrobiales</taxon>
        <taxon>Phyllobacteriaceae</taxon>
        <taxon>Tianweitania</taxon>
    </lineage>
</organism>
<dbReference type="InterPro" id="IPR029069">
    <property type="entry name" value="HotDog_dom_sf"/>
</dbReference>
<dbReference type="Gene3D" id="3.10.129.10">
    <property type="entry name" value="Hotdog Thioesterase"/>
    <property type="match status" value="1"/>
</dbReference>
<reference evidence="1 2" key="1">
    <citation type="submission" date="2021-03" db="EMBL/GenBank/DDBJ databases">
        <title>Tianweitania aestuarii sp. nov., isolated from a tidal flat.</title>
        <authorList>
            <person name="Park S."/>
            <person name="Yoon J.-H."/>
        </authorList>
    </citation>
    <scope>NUCLEOTIDE SEQUENCE [LARGE SCALE GENOMIC DNA]</scope>
    <source>
        <strain evidence="1 2">BSSL-BM11</strain>
    </source>
</reference>
<evidence type="ECO:0000313" key="1">
    <source>
        <dbReference type="EMBL" id="MBS9720889.1"/>
    </source>
</evidence>
<accession>A0ABS5RV58</accession>
<keyword evidence="2" id="KW-1185">Reference proteome</keyword>
<dbReference type="PANTHER" id="PTHR31793:SF2">
    <property type="entry name" value="BLR1345 PROTEIN"/>
    <property type="match status" value="1"/>
</dbReference>
<dbReference type="PANTHER" id="PTHR31793">
    <property type="entry name" value="4-HYDROXYBENZOYL-COA THIOESTERASE FAMILY MEMBER"/>
    <property type="match status" value="1"/>
</dbReference>
<gene>
    <name evidence="1" type="ORF">JYU29_09350</name>
</gene>
<dbReference type="SUPFAM" id="SSF54637">
    <property type="entry name" value="Thioesterase/thiol ester dehydrase-isomerase"/>
    <property type="match status" value="1"/>
</dbReference>
<protein>
    <submittedName>
        <fullName evidence="1">Thioesterase family protein</fullName>
    </submittedName>
</protein>
<dbReference type="CDD" id="cd00586">
    <property type="entry name" value="4HBT"/>
    <property type="match status" value="1"/>
</dbReference>
<dbReference type="InterPro" id="IPR050563">
    <property type="entry name" value="4-hydroxybenzoyl-CoA_TE"/>
</dbReference>
<proteinExistence type="predicted"/>
<sequence length="164" mass="18218">MNSTKPLPAPFTSTPLDIQKDWIDYNGHLNMAYYNVLFDRGLDQAWDVLGIGATYAATRKLTTYTAEVHICYVRELHLGAQVIVSTQVLDADEKRLHVFQEIHHVDGWLAATSESLTLHVDMAGPKVTPFPADIKANIDAMLAAHAELPQPDRAGRKIGIIRKS</sequence>
<comment type="caution">
    <text evidence="1">The sequence shown here is derived from an EMBL/GenBank/DDBJ whole genome shotgun (WGS) entry which is preliminary data.</text>
</comment>
<dbReference type="RefSeq" id="WP_213984539.1">
    <property type="nucleotide sequence ID" value="NZ_JAFMNX010000002.1"/>
</dbReference>